<dbReference type="GO" id="GO:0009231">
    <property type="term" value="P:riboflavin biosynthetic process"/>
    <property type="evidence" value="ECO:0007669"/>
    <property type="project" value="InterPro"/>
</dbReference>
<dbReference type="AlphaFoldDB" id="A0A1I6SWS8"/>
<evidence type="ECO:0000256" key="1">
    <source>
        <dbReference type="SAM" id="MobiDB-lite"/>
    </source>
</evidence>
<evidence type="ECO:0000313" key="4">
    <source>
        <dbReference type="Proteomes" id="UP000198873"/>
    </source>
</evidence>
<dbReference type="PANTHER" id="PTHR38011">
    <property type="entry name" value="DIHYDROFOLATE REDUCTASE FAMILY PROTEIN (AFU_ORTHOLOGUE AFUA_8G06820)"/>
    <property type="match status" value="1"/>
</dbReference>
<gene>
    <name evidence="3" type="ORF">SAMN05444716_104199</name>
</gene>
<accession>A0A1I6SWS8</accession>
<organism evidence="3 4">
    <name type="scientific">Streptomyces harbinensis</name>
    <dbReference type="NCBI Taxonomy" id="1176198"/>
    <lineage>
        <taxon>Bacteria</taxon>
        <taxon>Bacillati</taxon>
        <taxon>Actinomycetota</taxon>
        <taxon>Actinomycetes</taxon>
        <taxon>Kitasatosporales</taxon>
        <taxon>Streptomycetaceae</taxon>
        <taxon>Streptomyces</taxon>
    </lineage>
</organism>
<dbReference type="Pfam" id="PF01872">
    <property type="entry name" value="RibD_C"/>
    <property type="match status" value="1"/>
</dbReference>
<protein>
    <submittedName>
        <fullName evidence="3">Dihydrofolate reductase</fullName>
    </submittedName>
</protein>
<name>A0A1I6SWS8_9ACTN</name>
<proteinExistence type="predicted"/>
<dbReference type="GO" id="GO:0008703">
    <property type="term" value="F:5-amino-6-(5-phosphoribosylamino)uracil reductase activity"/>
    <property type="evidence" value="ECO:0007669"/>
    <property type="project" value="InterPro"/>
</dbReference>
<feature type="domain" description="Bacterial bifunctional deaminase-reductase C-terminal" evidence="2">
    <location>
        <begin position="6"/>
        <end position="194"/>
    </location>
</feature>
<reference evidence="4" key="1">
    <citation type="submission" date="2016-10" db="EMBL/GenBank/DDBJ databases">
        <authorList>
            <person name="Varghese N."/>
            <person name="Submissions S."/>
        </authorList>
    </citation>
    <scope>NUCLEOTIDE SEQUENCE [LARGE SCALE GENOMIC DNA]</scope>
    <source>
        <strain evidence="4">CGMCC 4.7047</strain>
    </source>
</reference>
<evidence type="ECO:0000259" key="2">
    <source>
        <dbReference type="Pfam" id="PF01872"/>
    </source>
</evidence>
<dbReference type="InterPro" id="IPR050765">
    <property type="entry name" value="Riboflavin_Biosynth_HTPR"/>
</dbReference>
<keyword evidence="4" id="KW-1185">Reference proteome</keyword>
<sequence>MAGTLVTLQTFLTLDGVMQAPGGPEEDTSSGFEHGGWSVPYADEEFGAAVDGWFRRGEGYLLGRRTYDIFAGYWPHVTDPDESPIAEKLNGLPKYVASRTPDLPLEWQHSTQLGPDVVAEVTALKRREPEHPGGELQIHGSGELARTLHAAGLIDVYRLFVYPVVLGSGKRLFPEGSAPAALTLVDSALTSTGVTIQTYHPAGKPAYGSF</sequence>
<dbReference type="SUPFAM" id="SSF53597">
    <property type="entry name" value="Dihydrofolate reductase-like"/>
    <property type="match status" value="1"/>
</dbReference>
<dbReference type="Gene3D" id="3.40.430.10">
    <property type="entry name" value="Dihydrofolate Reductase, subunit A"/>
    <property type="match status" value="1"/>
</dbReference>
<evidence type="ECO:0000313" key="3">
    <source>
        <dbReference type="EMBL" id="SFS81343.1"/>
    </source>
</evidence>
<dbReference type="InterPro" id="IPR002734">
    <property type="entry name" value="RibDG_C"/>
</dbReference>
<dbReference type="PANTHER" id="PTHR38011:SF2">
    <property type="entry name" value="BIFUNCTIONAL DEAMINASE-REDUCTASE DOMAIN PROTEIN"/>
    <property type="match status" value="1"/>
</dbReference>
<dbReference type="InterPro" id="IPR024072">
    <property type="entry name" value="DHFR-like_dom_sf"/>
</dbReference>
<dbReference type="Proteomes" id="UP000198873">
    <property type="component" value="Unassembled WGS sequence"/>
</dbReference>
<dbReference type="STRING" id="1176198.SAMN05444716_104199"/>
<dbReference type="RefSeq" id="WP_093843077.1">
    <property type="nucleotide sequence ID" value="NZ_CP054938.1"/>
</dbReference>
<feature type="region of interest" description="Disordered" evidence="1">
    <location>
        <begin position="17"/>
        <end position="36"/>
    </location>
</feature>
<dbReference type="EMBL" id="FPAB01000004">
    <property type="protein sequence ID" value="SFS81343.1"/>
    <property type="molecule type" value="Genomic_DNA"/>
</dbReference>